<accession>A0A0G0HDD9</accession>
<dbReference type="Proteomes" id="UP000034471">
    <property type="component" value="Unassembled WGS sequence"/>
</dbReference>
<dbReference type="EMBL" id="LBTJ01000063">
    <property type="protein sequence ID" value="KKQ36575.1"/>
    <property type="molecule type" value="Genomic_DNA"/>
</dbReference>
<reference evidence="1 2" key="1">
    <citation type="journal article" date="2015" name="Nature">
        <title>rRNA introns, odd ribosomes, and small enigmatic genomes across a large radiation of phyla.</title>
        <authorList>
            <person name="Brown C.T."/>
            <person name="Hug L.A."/>
            <person name="Thomas B.C."/>
            <person name="Sharon I."/>
            <person name="Castelle C.J."/>
            <person name="Singh A."/>
            <person name="Wilkins M.J."/>
            <person name="Williams K.H."/>
            <person name="Banfield J.F."/>
        </authorList>
    </citation>
    <scope>NUCLEOTIDE SEQUENCE [LARGE SCALE GENOMIC DNA]</scope>
</reference>
<sequence length="139" mass="16621">MSNQSKKEYLATVRERYKNCKTRKEKSVVISEVKTNLGIVRKSAIRLLRRKVFTRRITIKSRKEIYGFDLIKPLKLIWKVVGQPCSKRLKPQMKDTLKEKVRVDGKVRKVYEEAKTQYQRLIESDKISKEVKDKLMREY</sequence>
<organism evidence="1 2">
    <name type="scientific">Candidatus Roizmanbacteria bacterium GW2011_GWA2_37_7</name>
    <dbReference type="NCBI Taxonomy" id="1618481"/>
    <lineage>
        <taxon>Bacteria</taxon>
        <taxon>Candidatus Roizmaniibacteriota</taxon>
    </lineage>
</organism>
<gene>
    <name evidence="1" type="ORF">US54_C0063G0008</name>
</gene>
<dbReference type="AlphaFoldDB" id="A0A0G0HDD9"/>
<evidence type="ECO:0000313" key="1">
    <source>
        <dbReference type="EMBL" id="KKQ36575.1"/>
    </source>
</evidence>
<comment type="caution">
    <text evidence="1">The sequence shown here is derived from an EMBL/GenBank/DDBJ whole genome shotgun (WGS) entry which is preliminary data.</text>
</comment>
<name>A0A0G0HDD9_9BACT</name>
<proteinExistence type="predicted"/>
<protein>
    <submittedName>
        <fullName evidence="1">Integrase catalytic region</fullName>
    </submittedName>
</protein>
<evidence type="ECO:0000313" key="2">
    <source>
        <dbReference type="Proteomes" id="UP000034471"/>
    </source>
</evidence>
<dbReference type="STRING" id="1618481.US54_C0063G0008"/>